<keyword evidence="1" id="KW-0449">Lipoprotein</keyword>
<keyword evidence="2" id="KW-1185">Reference proteome</keyword>
<dbReference type="AlphaFoldDB" id="A0A377IXV3"/>
<protein>
    <submittedName>
        <fullName evidence="1">Predicted small periplasmic lipoprotein</fullName>
    </submittedName>
</protein>
<evidence type="ECO:0000313" key="1">
    <source>
        <dbReference type="EMBL" id="STO93091.1"/>
    </source>
</evidence>
<dbReference type="EMBL" id="UGHS01000004">
    <property type="protein sequence ID" value="STO93091.1"/>
    <property type="molecule type" value="Genomic_DNA"/>
</dbReference>
<organism evidence="1 2">
    <name type="scientific">Haemophilus pittmaniae</name>
    <dbReference type="NCBI Taxonomy" id="249188"/>
    <lineage>
        <taxon>Bacteria</taxon>
        <taxon>Pseudomonadati</taxon>
        <taxon>Pseudomonadota</taxon>
        <taxon>Gammaproteobacteria</taxon>
        <taxon>Pasteurellales</taxon>
        <taxon>Pasteurellaceae</taxon>
        <taxon>Haemophilus</taxon>
    </lineage>
</organism>
<proteinExistence type="predicted"/>
<dbReference type="RefSeq" id="WP_007241937.1">
    <property type="nucleotide sequence ID" value="NZ_CAUUFB010000002.1"/>
</dbReference>
<sequence length="40" mass="4415">MQKLISLFLLTVCCAAISGCAVKGPLYFPDQEQPKHQAQH</sequence>
<evidence type="ECO:0000313" key="2">
    <source>
        <dbReference type="Proteomes" id="UP000255264"/>
    </source>
</evidence>
<dbReference type="Proteomes" id="UP000255264">
    <property type="component" value="Unassembled WGS sequence"/>
</dbReference>
<gene>
    <name evidence="1" type="ORF">NCTC13335_00955</name>
</gene>
<accession>A0A377IXV3</accession>
<dbReference type="PROSITE" id="PS51257">
    <property type="entry name" value="PROKAR_LIPOPROTEIN"/>
    <property type="match status" value="1"/>
</dbReference>
<name>A0A377IXV3_9PAST</name>
<reference evidence="1 2" key="1">
    <citation type="submission" date="2018-06" db="EMBL/GenBank/DDBJ databases">
        <authorList>
            <consortium name="Pathogen Informatics"/>
            <person name="Doyle S."/>
        </authorList>
    </citation>
    <scope>NUCLEOTIDE SEQUENCE [LARGE SCALE GENOMIC DNA]</scope>
    <source>
        <strain evidence="1 2">NCTC13335</strain>
    </source>
</reference>